<dbReference type="Gene3D" id="3.40.30.10">
    <property type="entry name" value="Glutaredoxin"/>
    <property type="match status" value="1"/>
</dbReference>
<comment type="similarity">
    <text evidence="1">Belongs to the glutathione peroxidase family.</text>
</comment>
<sequence>MALRRCAQTFARTARREAGLKLNDKPCVMPDLRFALLALCQGMPNAASMSSAASEGPKDPNWWKSAKSIYEFSANDIDGNEVSLEKYRGHVCLIVNVATK</sequence>
<dbReference type="SUPFAM" id="SSF52833">
    <property type="entry name" value="Thioredoxin-like"/>
    <property type="match status" value="1"/>
</dbReference>
<evidence type="ECO:0000256" key="1">
    <source>
        <dbReference type="ARBA" id="ARBA00006926"/>
    </source>
</evidence>
<dbReference type="InterPro" id="IPR000889">
    <property type="entry name" value="Glutathione_peroxidase"/>
</dbReference>
<dbReference type="Pfam" id="PF00255">
    <property type="entry name" value="GSHPx"/>
    <property type="match status" value="1"/>
</dbReference>
<reference evidence="4" key="1">
    <citation type="journal article" date="2023" name="Mol. Biol. Evol.">
        <title>Third-Generation Sequencing Reveals the Adaptive Role of the Epigenome in Three Deep-Sea Polychaetes.</title>
        <authorList>
            <person name="Perez M."/>
            <person name="Aroh O."/>
            <person name="Sun Y."/>
            <person name="Lan Y."/>
            <person name="Juniper S.K."/>
            <person name="Young C.R."/>
            <person name="Angers B."/>
            <person name="Qian P.Y."/>
        </authorList>
    </citation>
    <scope>NUCLEOTIDE SEQUENCE</scope>
    <source>
        <strain evidence="4">R07B-5</strain>
    </source>
</reference>
<dbReference type="AlphaFoldDB" id="A0AAD9KSN1"/>
<dbReference type="EMBL" id="JAODUO010000629">
    <property type="protein sequence ID" value="KAK2176929.1"/>
    <property type="molecule type" value="Genomic_DNA"/>
</dbReference>
<keyword evidence="3" id="KW-0560">Oxidoreductase</keyword>
<evidence type="ECO:0008006" key="6">
    <source>
        <dbReference type="Google" id="ProtNLM"/>
    </source>
</evidence>
<dbReference type="GO" id="GO:0006979">
    <property type="term" value="P:response to oxidative stress"/>
    <property type="evidence" value="ECO:0007669"/>
    <property type="project" value="InterPro"/>
</dbReference>
<evidence type="ECO:0000256" key="3">
    <source>
        <dbReference type="ARBA" id="ARBA00023002"/>
    </source>
</evidence>
<evidence type="ECO:0000313" key="4">
    <source>
        <dbReference type="EMBL" id="KAK2176929.1"/>
    </source>
</evidence>
<evidence type="ECO:0000256" key="2">
    <source>
        <dbReference type="ARBA" id="ARBA00022559"/>
    </source>
</evidence>
<comment type="caution">
    <text evidence="4">The sequence shown here is derived from an EMBL/GenBank/DDBJ whole genome shotgun (WGS) entry which is preliminary data.</text>
</comment>
<organism evidence="4 5">
    <name type="scientific">Ridgeia piscesae</name>
    <name type="common">Tubeworm</name>
    <dbReference type="NCBI Taxonomy" id="27915"/>
    <lineage>
        <taxon>Eukaryota</taxon>
        <taxon>Metazoa</taxon>
        <taxon>Spiralia</taxon>
        <taxon>Lophotrochozoa</taxon>
        <taxon>Annelida</taxon>
        <taxon>Polychaeta</taxon>
        <taxon>Sedentaria</taxon>
        <taxon>Canalipalpata</taxon>
        <taxon>Sabellida</taxon>
        <taxon>Siboglinidae</taxon>
        <taxon>Ridgeia</taxon>
    </lineage>
</organism>
<dbReference type="PROSITE" id="PS51355">
    <property type="entry name" value="GLUTATHIONE_PEROXID_3"/>
    <property type="match status" value="1"/>
</dbReference>
<keyword evidence="2" id="KW-0575">Peroxidase</keyword>
<accession>A0AAD9KSN1</accession>
<keyword evidence="5" id="KW-1185">Reference proteome</keyword>
<gene>
    <name evidence="4" type="ORF">NP493_630g00008</name>
</gene>
<dbReference type="GO" id="GO:0004601">
    <property type="term" value="F:peroxidase activity"/>
    <property type="evidence" value="ECO:0007669"/>
    <property type="project" value="UniProtKB-KW"/>
</dbReference>
<evidence type="ECO:0000313" key="5">
    <source>
        <dbReference type="Proteomes" id="UP001209878"/>
    </source>
</evidence>
<protein>
    <recommendedName>
        <fullName evidence="6">Glutathione peroxidase</fullName>
    </recommendedName>
</protein>
<dbReference type="InterPro" id="IPR036249">
    <property type="entry name" value="Thioredoxin-like_sf"/>
</dbReference>
<dbReference type="Proteomes" id="UP001209878">
    <property type="component" value="Unassembled WGS sequence"/>
</dbReference>
<name>A0AAD9KSN1_RIDPI</name>
<proteinExistence type="inferred from homology"/>